<dbReference type="OrthoDB" id="9783597at2"/>
<evidence type="ECO:0000313" key="1">
    <source>
        <dbReference type="EMBL" id="EGD49004.1"/>
    </source>
</evidence>
<dbReference type="Pfam" id="PF14277">
    <property type="entry name" value="DUF4364"/>
    <property type="match status" value="1"/>
</dbReference>
<evidence type="ECO:0000313" key="2">
    <source>
        <dbReference type="Proteomes" id="UP000003860"/>
    </source>
</evidence>
<reference evidence="1" key="2">
    <citation type="submission" date="2011-01" db="EMBL/GenBank/DDBJ databases">
        <title>The Non-contiguous Finished genome of Clostridium papyrosolvens.</title>
        <authorList>
            <person name="Lucas S."/>
            <person name="Copeland A."/>
            <person name="Lapidus A."/>
            <person name="Cheng J.-F."/>
            <person name="Goodwin L."/>
            <person name="Pitluck S."/>
            <person name="Misra M."/>
            <person name="Chertkov O."/>
            <person name="Detter J.C."/>
            <person name="Han C."/>
            <person name="Tapia R."/>
            <person name="Land M."/>
            <person name="Hauser L."/>
            <person name="Kyrpides N."/>
            <person name="Ivanova N."/>
            <person name="Pagani I."/>
            <person name="Mouttaki H."/>
            <person name="He Z."/>
            <person name="Zhou J."/>
            <person name="Hemme C.L."/>
            <person name="Woyke T."/>
        </authorList>
    </citation>
    <scope>NUCLEOTIDE SEQUENCE [LARGE SCALE GENOMIC DNA]</scope>
    <source>
        <strain evidence="1">DSM 2782</strain>
    </source>
</reference>
<dbReference type="eggNOG" id="COG3432">
    <property type="taxonomic scope" value="Bacteria"/>
</dbReference>
<dbReference type="STRING" id="588581.Cpap_3432"/>
<dbReference type="InterPro" id="IPR025374">
    <property type="entry name" value="DUF4364"/>
</dbReference>
<reference evidence="1" key="1">
    <citation type="submission" date="2009-07" db="EMBL/GenBank/DDBJ databases">
        <authorList>
            <consortium name="US DOE Joint Genome Institute (JGI-PGF)"/>
            <person name="Lucas S."/>
            <person name="Copeland A."/>
            <person name="Lapidus A."/>
            <person name="Glavina del Rio T."/>
            <person name="Tice H."/>
            <person name="Bruce D."/>
            <person name="Goodwin L."/>
            <person name="Pitluck S."/>
            <person name="Larimer F."/>
            <person name="Land M.L."/>
            <person name="Mouttaki H."/>
            <person name="He Z."/>
            <person name="Zhou J."/>
            <person name="Hemme C.L."/>
        </authorList>
    </citation>
    <scope>NUCLEOTIDE SEQUENCE</scope>
    <source>
        <strain evidence="1">DSM 2782</strain>
    </source>
</reference>
<dbReference type="InterPro" id="IPR036388">
    <property type="entry name" value="WH-like_DNA-bd_sf"/>
</dbReference>
<protein>
    <recommendedName>
        <fullName evidence="3">DUF4364 domain-containing protein</fullName>
    </recommendedName>
</protein>
<evidence type="ECO:0008006" key="3">
    <source>
        <dbReference type="Google" id="ProtNLM"/>
    </source>
</evidence>
<accession>F1T922</accession>
<proteinExistence type="predicted"/>
<dbReference type="AlphaFoldDB" id="F1T922"/>
<dbReference type="EMBL" id="ACXX02000002">
    <property type="protein sequence ID" value="EGD49004.1"/>
    <property type="molecule type" value="Genomic_DNA"/>
</dbReference>
<organism evidence="1 2">
    <name type="scientific">Ruminiclostridium papyrosolvens DSM 2782</name>
    <dbReference type="NCBI Taxonomy" id="588581"/>
    <lineage>
        <taxon>Bacteria</taxon>
        <taxon>Bacillati</taxon>
        <taxon>Bacillota</taxon>
        <taxon>Clostridia</taxon>
        <taxon>Eubacteriales</taxon>
        <taxon>Oscillospiraceae</taxon>
        <taxon>Ruminiclostridium</taxon>
    </lineage>
</organism>
<gene>
    <name evidence="1" type="ORF">Cpap_3432</name>
</gene>
<keyword evidence="2" id="KW-1185">Reference proteome</keyword>
<dbReference type="Proteomes" id="UP000003860">
    <property type="component" value="Unassembled WGS sequence"/>
</dbReference>
<dbReference type="RefSeq" id="WP_004617051.1">
    <property type="nucleotide sequence ID" value="NZ_ACXX02000002.1"/>
</dbReference>
<comment type="caution">
    <text evidence="1">The sequence shown here is derived from an EMBL/GenBank/DDBJ whole genome shotgun (WGS) entry which is preliminary data.</text>
</comment>
<name>F1T922_9FIRM</name>
<dbReference type="Gene3D" id="1.10.10.10">
    <property type="entry name" value="Winged helix-like DNA-binding domain superfamily/Winged helix DNA-binding domain"/>
    <property type="match status" value="1"/>
</dbReference>
<sequence length="184" mass="20905">MSSIENSRELAENKLILLYIIHNLESPVTNLLITKIILENKLMNYIFLQQYLDELCEGKFLAKIDADEKLSYSISPAGKQSLEYFTSLIPAGIKARIDEALIKYKKSKKNEINIQSDFVAVKENEYIVSLRICEGSFTYIDLKMSVGSRNDANKICDNWAQNSEKLYSRILSALTDTGSDNFGK</sequence>